<keyword evidence="2" id="KW-0964">Secreted</keyword>
<dbReference type="Proteomes" id="UP001210720">
    <property type="component" value="Unassembled WGS sequence"/>
</dbReference>
<dbReference type="PROSITE" id="PS00330">
    <property type="entry name" value="HEMOLYSIN_CALCIUM"/>
    <property type="match status" value="1"/>
</dbReference>
<dbReference type="Pfam" id="PF00353">
    <property type="entry name" value="HemolysinCabind"/>
    <property type="match status" value="5"/>
</dbReference>
<evidence type="ECO:0000313" key="5">
    <source>
        <dbReference type="EMBL" id="MDA7425785.1"/>
    </source>
</evidence>
<evidence type="ECO:0000256" key="2">
    <source>
        <dbReference type="ARBA" id="ARBA00022525"/>
    </source>
</evidence>
<organism evidence="5 6">
    <name type="scientific">Thalassococcus lentus</name>
    <dbReference type="NCBI Taxonomy" id="1210524"/>
    <lineage>
        <taxon>Bacteria</taxon>
        <taxon>Pseudomonadati</taxon>
        <taxon>Pseudomonadota</taxon>
        <taxon>Alphaproteobacteria</taxon>
        <taxon>Rhodobacterales</taxon>
        <taxon>Roseobacteraceae</taxon>
        <taxon>Thalassococcus</taxon>
    </lineage>
</organism>
<dbReference type="PRINTS" id="PR00313">
    <property type="entry name" value="CABNDNGRPT"/>
</dbReference>
<dbReference type="RefSeq" id="WP_271433141.1">
    <property type="nucleotide sequence ID" value="NZ_JAQIOY010000004.1"/>
</dbReference>
<comment type="subcellular location">
    <subcellularLocation>
        <location evidence="1">Secreted</location>
    </subcellularLocation>
</comment>
<dbReference type="InterPro" id="IPR001343">
    <property type="entry name" value="Hemolysn_Ca-bd"/>
</dbReference>
<evidence type="ECO:0000256" key="3">
    <source>
        <dbReference type="SAM" id="MobiDB-lite"/>
    </source>
</evidence>
<gene>
    <name evidence="5" type="ORF">PFY00_13715</name>
</gene>
<keyword evidence="6" id="KW-1185">Reference proteome</keyword>
<feature type="region of interest" description="Disordered" evidence="3">
    <location>
        <begin position="65"/>
        <end position="171"/>
    </location>
</feature>
<feature type="signal peptide" evidence="4">
    <location>
        <begin position="1"/>
        <end position="22"/>
    </location>
</feature>
<dbReference type="InterPro" id="IPR018511">
    <property type="entry name" value="Hemolysin-typ_Ca-bd_CS"/>
</dbReference>
<evidence type="ECO:0000313" key="6">
    <source>
        <dbReference type="Proteomes" id="UP001210720"/>
    </source>
</evidence>
<dbReference type="Gene3D" id="2.150.10.10">
    <property type="entry name" value="Serralysin-like metalloprotease, C-terminal"/>
    <property type="match status" value="3"/>
</dbReference>
<evidence type="ECO:0000256" key="4">
    <source>
        <dbReference type="SAM" id="SignalP"/>
    </source>
</evidence>
<feature type="chain" id="PRO_5047491314" evidence="4">
    <location>
        <begin position="23"/>
        <end position="338"/>
    </location>
</feature>
<dbReference type="PANTHER" id="PTHR38340">
    <property type="entry name" value="S-LAYER PROTEIN"/>
    <property type="match status" value="1"/>
</dbReference>
<reference evidence="5 6" key="1">
    <citation type="submission" date="2023-01" db="EMBL/GenBank/DDBJ databases">
        <title>Thalassococcus onchidii sp. nov., isolated from a marine invertebrate from the South China Sea.</title>
        <authorList>
            <person name="Xu S."/>
            <person name="Liu Z."/>
            <person name="Xu Y."/>
        </authorList>
    </citation>
    <scope>NUCLEOTIDE SEQUENCE [LARGE SCALE GENOMIC DNA]</scope>
    <source>
        <strain evidence="5 6">KCTC 32084</strain>
    </source>
</reference>
<comment type="caution">
    <text evidence="5">The sequence shown here is derived from an EMBL/GenBank/DDBJ whole genome shotgun (WGS) entry which is preliminary data.</text>
</comment>
<sequence>MFFLAGLLGMMVLGSVAVVSTADPEPEDDSMDRTGEASGTGLQAGDDMTATGSLFEQLRLVDQVEEDSTGRIEEGGSGDDLLNGTDQTDLLGGADGDDTLSGGGDDDELVGGAGADNLSGDAGADTLHGEGDWDTISGGSGDDALFGHSGSDLMQGGDGNDSLQGGLGDDALHGDAGDDALLGREGADTLDGGLGQDTLFGGWGDDMLNGVERGPDGTDADGMDFLNGADGADTIAIGTADVVSGGDGADTMVLGHWITGDAAELVDFDSAEDQIMIVYDDSTNDEPELDIRLSADDPNISEIVLDGHVVSTLPTADAPGLDAVVLVGESTAQALSLG</sequence>
<dbReference type="InterPro" id="IPR011049">
    <property type="entry name" value="Serralysin-like_metalloprot_C"/>
</dbReference>
<name>A0ABT4XUY4_9RHOB</name>
<proteinExistence type="predicted"/>
<protein>
    <submittedName>
        <fullName evidence="5">Calcium-binding protein</fullName>
    </submittedName>
</protein>
<dbReference type="SUPFAM" id="SSF51120">
    <property type="entry name" value="beta-Roll"/>
    <property type="match status" value="2"/>
</dbReference>
<keyword evidence="4" id="KW-0732">Signal</keyword>
<dbReference type="EMBL" id="JAQIOY010000004">
    <property type="protein sequence ID" value="MDA7425785.1"/>
    <property type="molecule type" value="Genomic_DNA"/>
</dbReference>
<accession>A0ABT4XUY4</accession>
<feature type="region of interest" description="Disordered" evidence="3">
    <location>
        <begin position="22"/>
        <end position="47"/>
    </location>
</feature>
<dbReference type="InterPro" id="IPR050557">
    <property type="entry name" value="RTX_toxin/Mannuronan_C5-epim"/>
</dbReference>
<dbReference type="PANTHER" id="PTHR38340:SF1">
    <property type="entry name" value="S-LAYER PROTEIN"/>
    <property type="match status" value="1"/>
</dbReference>
<evidence type="ECO:0000256" key="1">
    <source>
        <dbReference type="ARBA" id="ARBA00004613"/>
    </source>
</evidence>